<dbReference type="Pfam" id="PF00990">
    <property type="entry name" value="GGDEF"/>
    <property type="match status" value="1"/>
</dbReference>
<gene>
    <name evidence="2" type="ORF">FJQ98_21785</name>
</gene>
<dbReference type="Proteomes" id="UP000596049">
    <property type="component" value="Chromosome"/>
</dbReference>
<protein>
    <submittedName>
        <fullName evidence="2">Sensor domain-containing diguanylate cyclase</fullName>
    </submittedName>
</protein>
<dbReference type="InterPro" id="IPR043128">
    <property type="entry name" value="Rev_trsase/Diguanyl_cyclase"/>
</dbReference>
<name>A0ABX7APL6_9BACI</name>
<dbReference type="RefSeq" id="WP_053592360.1">
    <property type="nucleotide sequence ID" value="NZ_CP067341.1"/>
</dbReference>
<dbReference type="Gene3D" id="3.30.450.40">
    <property type="match status" value="2"/>
</dbReference>
<feature type="domain" description="GGDEF" evidence="1">
    <location>
        <begin position="492"/>
        <end position="620"/>
    </location>
</feature>
<dbReference type="NCBIfam" id="TIGR00254">
    <property type="entry name" value="GGDEF"/>
    <property type="match status" value="1"/>
</dbReference>
<keyword evidence="3" id="KW-1185">Reference proteome</keyword>
<organism evidence="2 3">
    <name type="scientific">Lysinibacillus agricola</name>
    <dbReference type="NCBI Taxonomy" id="2590012"/>
    <lineage>
        <taxon>Bacteria</taxon>
        <taxon>Bacillati</taxon>
        <taxon>Bacillota</taxon>
        <taxon>Bacilli</taxon>
        <taxon>Bacillales</taxon>
        <taxon>Bacillaceae</taxon>
        <taxon>Lysinibacillus</taxon>
    </lineage>
</organism>
<proteinExistence type="predicted"/>
<dbReference type="PANTHER" id="PTHR45138">
    <property type="entry name" value="REGULATORY COMPONENTS OF SENSORY TRANSDUCTION SYSTEM"/>
    <property type="match status" value="1"/>
</dbReference>
<dbReference type="PANTHER" id="PTHR45138:SF9">
    <property type="entry name" value="DIGUANYLATE CYCLASE DGCM-RELATED"/>
    <property type="match status" value="1"/>
</dbReference>
<dbReference type="SMART" id="SM00267">
    <property type="entry name" value="GGDEF"/>
    <property type="match status" value="1"/>
</dbReference>
<dbReference type="InterPro" id="IPR000160">
    <property type="entry name" value="GGDEF_dom"/>
</dbReference>
<dbReference type="SUPFAM" id="SSF55781">
    <property type="entry name" value="GAF domain-like"/>
    <property type="match status" value="2"/>
</dbReference>
<evidence type="ECO:0000313" key="2">
    <source>
        <dbReference type="EMBL" id="QQP11784.1"/>
    </source>
</evidence>
<accession>A0ABX7APL6</accession>
<dbReference type="Gene3D" id="3.30.70.270">
    <property type="match status" value="1"/>
</dbReference>
<dbReference type="EMBL" id="CP067341">
    <property type="protein sequence ID" value="QQP11784.1"/>
    <property type="molecule type" value="Genomic_DNA"/>
</dbReference>
<dbReference type="SUPFAM" id="SSF55073">
    <property type="entry name" value="Nucleotide cyclase"/>
    <property type="match status" value="1"/>
</dbReference>
<dbReference type="CDD" id="cd01949">
    <property type="entry name" value="GGDEF"/>
    <property type="match status" value="1"/>
</dbReference>
<evidence type="ECO:0000313" key="3">
    <source>
        <dbReference type="Proteomes" id="UP000596049"/>
    </source>
</evidence>
<reference evidence="2 3" key="1">
    <citation type="submission" date="2020-01" db="EMBL/GenBank/DDBJ databases">
        <authorList>
            <person name="Liu G."/>
            <person name="Liu B."/>
        </authorList>
    </citation>
    <scope>NUCLEOTIDE SEQUENCE [LARGE SCALE GENOMIC DNA]</scope>
    <source>
        <strain evidence="2 3">FJAT-51161</strain>
    </source>
</reference>
<evidence type="ECO:0000259" key="1">
    <source>
        <dbReference type="PROSITE" id="PS50887"/>
    </source>
</evidence>
<dbReference type="InterPro" id="IPR029016">
    <property type="entry name" value="GAF-like_dom_sf"/>
</dbReference>
<sequence length="626" mass="71887">MTDHLQTLKYIKSDVLSFWVSSKEQAGFNEYFYSLKQCLKKHLGIVNAAFLSFEGNSLIPVEEMAALTIETKLNAVSWLMVEANFYQQKMVKIPYILKEKEAYTMMTDMVLFQSEGKSPVGVLLVEATDAWTDFLTSDYGEECVETLTKVLQMIRENLEVKVNEDQYRKLYNMTDLFHSTMDIDLILENVLKNIKDNFPEFNVDLILSNDQDRHTTIDIKLFDYLSERPATIEAFVSGDLTTELASDLNCRLLNAPIKGRQAIYGILQVSAPTTYLFSTTEKDFVRMLAQASGNALENAKLYHQSHRLVSDLQLINETSHRLNMRIDIREMLLFLQKQLMKSFQPMEVCFAFKHKDTFEVTDASTALFNSEKGQTYIKHVEQHFEHTNDPLFIADFSRLTPNPIEYRSIMAIPILMEEKINGFSIVLHKEPYFFSFDSFKLMQSLIHHSSLAIANSILRNRLQEMVDLDHLTKLYARSYLDQYVEKSLKNDQSGMFLLIDIDNFKRINDTYGHQIGDKILMQIALQLKEMIGARGICARWGGEEMSVYIPNIDEKEAVELAAAIVAVIPSATDPQVTISAGLITWGEQYRPAFQSVFLHADTALYEAKNSGKNRFCIHDRSYQNNL</sequence>
<dbReference type="PROSITE" id="PS50887">
    <property type="entry name" value="GGDEF"/>
    <property type="match status" value="1"/>
</dbReference>
<dbReference type="InterPro" id="IPR029787">
    <property type="entry name" value="Nucleotide_cyclase"/>
</dbReference>
<dbReference type="InterPro" id="IPR050469">
    <property type="entry name" value="Diguanylate_Cyclase"/>
</dbReference>